<proteinExistence type="predicted"/>
<feature type="compositionally biased region" description="Polar residues" evidence="1">
    <location>
        <begin position="58"/>
        <end position="71"/>
    </location>
</feature>
<organism evidence="4">
    <name type="scientific">Acididesulfobacillus acetoxydans</name>
    <dbReference type="NCBI Taxonomy" id="1561005"/>
    <lineage>
        <taxon>Bacteria</taxon>
        <taxon>Bacillati</taxon>
        <taxon>Bacillota</taxon>
        <taxon>Clostridia</taxon>
        <taxon>Eubacteriales</taxon>
        <taxon>Peptococcaceae</taxon>
        <taxon>Acididesulfobacillus</taxon>
    </lineage>
</organism>
<evidence type="ECO:0000313" key="6">
    <source>
        <dbReference type="Proteomes" id="UP001071230"/>
    </source>
</evidence>
<gene>
    <name evidence="5" type="ORF">DEACI_2814</name>
    <name evidence="4" type="ORF">DEACI_3101</name>
</gene>
<dbReference type="Pfam" id="PF01522">
    <property type="entry name" value="Polysacc_deac_1"/>
    <property type="match status" value="1"/>
</dbReference>
<dbReference type="RefSeq" id="WP_240985796.1">
    <property type="nucleotide sequence ID" value="NZ_CDGJ01000081.1"/>
</dbReference>
<dbReference type="Proteomes" id="UP001071230">
    <property type="component" value="Unassembled WGS sequence"/>
</dbReference>
<dbReference type="Proteomes" id="UP000836597">
    <property type="component" value="Chromosome"/>
</dbReference>
<keyword evidence="4" id="KW-0378">Hydrolase</keyword>
<dbReference type="KEGG" id="aacx:DEACI_3101"/>
<dbReference type="SUPFAM" id="SSF88713">
    <property type="entry name" value="Glycoside hydrolase/deacetylase"/>
    <property type="match status" value="1"/>
</dbReference>
<feature type="domain" description="NodB homology" evidence="3">
    <location>
        <begin position="88"/>
        <end position="256"/>
    </location>
</feature>
<evidence type="ECO:0000256" key="2">
    <source>
        <dbReference type="SAM" id="Phobius"/>
    </source>
</evidence>
<dbReference type="PANTHER" id="PTHR10587:SF134">
    <property type="entry name" value="SECRETED PROTEIN"/>
    <property type="match status" value="1"/>
</dbReference>
<keyword evidence="2" id="KW-0812">Transmembrane</keyword>
<sequence>MPDDQPRKHIYGNPRLRQVLIGLVTLCIVIALPILLYPQRTAIEPLQPRPGSHGPSPGQRSESLTQLGSTLKSGGPVQVIYNLPGKERVVYITMDDGWFPNEDIVKLMREYRIPVTTFLIEQAAREHAAFWHEFVSAGGRIEDHTFSHPFLTHLPPAAEESQIARPLAYFRQFGPVPDELRPPYGDFNSTVEQAAREAGIKYIVMWDAEMEQSKLTTVHKQGLQPGDIILLHWVPGVDREMLQLLNIIRAKNLGIADLSQTLAGGSPPICRLTSPVPVPATSTHQTVPEAAYRGTQMRQKSKGA</sequence>
<accession>A0A8S0XZ89</accession>
<dbReference type="AlphaFoldDB" id="A0A8S0XZ89"/>
<dbReference type="EC" id="3.5.-.-" evidence="4"/>
<reference evidence="4" key="2">
    <citation type="submission" date="2020-01" db="EMBL/GenBank/DDBJ databases">
        <authorList>
            <person name="Hornung B."/>
        </authorList>
    </citation>
    <scope>NUCLEOTIDE SEQUENCE</scope>
    <source>
        <strain evidence="4">PacBioINE</strain>
    </source>
</reference>
<dbReference type="PANTHER" id="PTHR10587">
    <property type="entry name" value="GLYCOSYL TRANSFERASE-RELATED"/>
    <property type="match status" value="1"/>
</dbReference>
<dbReference type="EMBL" id="CDGJ01000081">
    <property type="protein sequence ID" value="CEJ08338.1"/>
    <property type="molecule type" value="Genomic_DNA"/>
</dbReference>
<keyword evidence="6" id="KW-1185">Reference proteome</keyword>
<dbReference type="Gene3D" id="3.20.20.370">
    <property type="entry name" value="Glycoside hydrolase/deacetylase"/>
    <property type="match status" value="1"/>
</dbReference>
<dbReference type="PROSITE" id="PS51677">
    <property type="entry name" value="NODB"/>
    <property type="match status" value="1"/>
</dbReference>
<name>A0A8S0XZ89_9FIRM</name>
<evidence type="ECO:0000313" key="5">
    <source>
        <dbReference type="EMBL" id="CEJ08338.1"/>
    </source>
</evidence>
<keyword evidence="2" id="KW-1133">Transmembrane helix</keyword>
<evidence type="ECO:0000313" key="4">
    <source>
        <dbReference type="EMBL" id="CAA7602427.1"/>
    </source>
</evidence>
<reference evidence="5" key="1">
    <citation type="submission" date="2014-11" db="EMBL/GenBank/DDBJ databases">
        <authorList>
            <person name="Hornung B.V."/>
        </authorList>
    </citation>
    <scope>NUCLEOTIDE SEQUENCE</scope>
    <source>
        <strain evidence="5">INE</strain>
    </source>
</reference>
<dbReference type="InterPro" id="IPR002509">
    <property type="entry name" value="NODB_dom"/>
</dbReference>
<dbReference type="CDD" id="cd10917">
    <property type="entry name" value="CE4_NodB_like_6s_7s"/>
    <property type="match status" value="1"/>
</dbReference>
<dbReference type="EMBL" id="LR746496">
    <property type="protein sequence ID" value="CAA7602427.1"/>
    <property type="molecule type" value="Genomic_DNA"/>
</dbReference>
<dbReference type="InterPro" id="IPR011330">
    <property type="entry name" value="Glyco_hydro/deAcase_b/a-brl"/>
</dbReference>
<dbReference type="InterPro" id="IPR050248">
    <property type="entry name" value="Polysacc_deacetylase_ArnD"/>
</dbReference>
<evidence type="ECO:0000256" key="1">
    <source>
        <dbReference type="SAM" id="MobiDB-lite"/>
    </source>
</evidence>
<feature type="region of interest" description="Disordered" evidence="1">
    <location>
        <begin position="46"/>
        <end position="71"/>
    </location>
</feature>
<keyword evidence="2" id="KW-0472">Membrane</keyword>
<protein>
    <submittedName>
        <fullName evidence="4">Glycoside hydrolase/deacetylase, beta/alpha-barrel</fullName>
        <ecNumber evidence="4">3.5.-.-</ecNumber>
    </submittedName>
</protein>
<dbReference type="GO" id="GO:0005975">
    <property type="term" value="P:carbohydrate metabolic process"/>
    <property type="evidence" value="ECO:0007669"/>
    <property type="project" value="InterPro"/>
</dbReference>
<feature type="transmembrane region" description="Helical" evidence="2">
    <location>
        <begin position="20"/>
        <end position="38"/>
    </location>
</feature>
<evidence type="ECO:0000259" key="3">
    <source>
        <dbReference type="PROSITE" id="PS51677"/>
    </source>
</evidence>
<dbReference type="GO" id="GO:0016810">
    <property type="term" value="F:hydrolase activity, acting on carbon-nitrogen (but not peptide) bonds"/>
    <property type="evidence" value="ECO:0007669"/>
    <property type="project" value="InterPro"/>
</dbReference>